<evidence type="ECO:0000256" key="1">
    <source>
        <dbReference type="SAM" id="MobiDB-lite"/>
    </source>
</evidence>
<feature type="domain" description="DUF4283" evidence="2">
    <location>
        <begin position="29"/>
        <end position="109"/>
    </location>
</feature>
<reference evidence="3" key="1">
    <citation type="submission" date="2025-08" db="UniProtKB">
        <authorList>
            <consortium name="RefSeq"/>
        </authorList>
    </citation>
    <scope>IDENTIFICATION</scope>
</reference>
<dbReference type="PANTHER" id="PTHR31286">
    <property type="entry name" value="GLYCINE-RICH CELL WALL STRUCTURAL PROTEIN 1.8-LIKE"/>
    <property type="match status" value="1"/>
</dbReference>
<protein>
    <recommendedName>
        <fullName evidence="2">DUF4283 domain-containing protein</fullName>
    </recommendedName>
</protein>
<dbReference type="InterPro" id="IPR025558">
    <property type="entry name" value="DUF4283"/>
</dbReference>
<dbReference type="AlphaFoldDB" id="A0A1S3ZW49"/>
<dbReference type="RefSeq" id="XP_016468655.1">
    <property type="nucleotide sequence ID" value="XM_016613169.1"/>
</dbReference>
<evidence type="ECO:0000259" key="2">
    <source>
        <dbReference type="Pfam" id="PF14111"/>
    </source>
</evidence>
<sequence>MEEGEDLKRETLVNSNVKITLEDIHKEVEYWKTWIVCYVLGSNPPQTAIEGYFNRIWGGLEIDKVAQVHRGVFLVTFHTLESRTKVVEDRVQMFDRKSVIVKPWQPEIEMKKEIMENIPVWIRLPGLNVKYWEKQALEKIAGLVGNPLKAYKATTMKERMTFARVLVEVPINKVFPDTIMFDNEHGHIVEQDVKFEWKPILCTKYKYFGHELKECRKYIREETNNTALAREEEAKNGAENTSNGEHKENSTVMNKDATGVEKY</sequence>
<proteinExistence type="predicted"/>
<accession>A0A1S3ZW49</accession>
<dbReference type="OMA" id="MENIPVW"/>
<evidence type="ECO:0000313" key="3">
    <source>
        <dbReference type="RefSeq" id="XP_016468655.1"/>
    </source>
</evidence>
<dbReference type="PANTHER" id="PTHR31286:SF165">
    <property type="entry name" value="DUF4283 DOMAIN-CONTAINING PROTEIN"/>
    <property type="match status" value="1"/>
</dbReference>
<dbReference type="InterPro" id="IPR040256">
    <property type="entry name" value="At4g02000-like"/>
</dbReference>
<gene>
    <name evidence="3" type="primary">LOC107791159</name>
</gene>
<dbReference type="OrthoDB" id="851886at2759"/>
<organism evidence="3">
    <name type="scientific">Nicotiana tabacum</name>
    <name type="common">Common tobacco</name>
    <dbReference type="NCBI Taxonomy" id="4097"/>
    <lineage>
        <taxon>Eukaryota</taxon>
        <taxon>Viridiplantae</taxon>
        <taxon>Streptophyta</taxon>
        <taxon>Embryophyta</taxon>
        <taxon>Tracheophyta</taxon>
        <taxon>Spermatophyta</taxon>
        <taxon>Magnoliopsida</taxon>
        <taxon>eudicotyledons</taxon>
        <taxon>Gunneridae</taxon>
        <taxon>Pentapetalae</taxon>
        <taxon>asterids</taxon>
        <taxon>lamiids</taxon>
        <taxon>Solanales</taxon>
        <taxon>Solanaceae</taxon>
        <taxon>Nicotianoideae</taxon>
        <taxon>Nicotianeae</taxon>
        <taxon>Nicotiana</taxon>
    </lineage>
</organism>
<dbReference type="KEGG" id="nta:107791159"/>
<dbReference type="Pfam" id="PF14111">
    <property type="entry name" value="DUF4283"/>
    <property type="match status" value="1"/>
</dbReference>
<dbReference type="PaxDb" id="4097-A0A1S3ZW49"/>
<name>A0A1S3ZW49_TOBAC</name>
<feature type="region of interest" description="Disordered" evidence="1">
    <location>
        <begin position="229"/>
        <end position="263"/>
    </location>
</feature>